<dbReference type="InterPro" id="IPR011051">
    <property type="entry name" value="RmlC_Cupin_sf"/>
</dbReference>
<dbReference type="SMART" id="SM00835">
    <property type="entry name" value="Cupin_1"/>
    <property type="match status" value="1"/>
</dbReference>
<keyword evidence="3" id="KW-1185">Reference proteome</keyword>
<dbReference type="CDD" id="cd20306">
    <property type="entry name" value="cupin_OxDC-like"/>
    <property type="match status" value="2"/>
</dbReference>
<dbReference type="InterPro" id="IPR014710">
    <property type="entry name" value="RmlC-like_jellyroll"/>
</dbReference>
<sequence>MASSSKHVFHVAESKPTWQSEYGSIQQVTSNELPILKGMSFKRLVLEKKAIREPHWHANTPEITYCLSGSALVSVLDTHSQFASFTISAGQMFHVDSGSLHHIENLSDTESAVFLVCFRHEDPEDFGLSSAFGAMTPAVSGNTHNLPAKAFDHIKFSTEEKKIVVREGPATIPDWAHHADPHNYDVEGKEPQLQGEGIGSAKQAKAQYWPAVKNLAMYSLPELGYVDKGFARMSILDPDGSVDTYTVKPGDMYFIPAAYPHQIEVLPEGGDEIHFCIFFDQAMPLDIGYKASAEAIPHEAMAATMGISRKDLPKMEGTTGTPLLVKRVNPVDPVKEWTKAKL</sequence>
<dbReference type="STRING" id="1507870.A0A1V8SEE2"/>
<dbReference type="InterPro" id="IPR050253">
    <property type="entry name" value="Seed_Storage-Functional"/>
</dbReference>
<dbReference type="OrthoDB" id="10263073at2759"/>
<accession>A0A1V8SEE2</accession>
<dbReference type="EMBL" id="NAJO01000054">
    <property type="protein sequence ID" value="OQN97463.1"/>
    <property type="molecule type" value="Genomic_DNA"/>
</dbReference>
<gene>
    <name evidence="2" type="ORF">B0A48_16622</name>
</gene>
<evidence type="ECO:0000313" key="2">
    <source>
        <dbReference type="EMBL" id="OQN97463.1"/>
    </source>
</evidence>
<dbReference type="Pfam" id="PF00190">
    <property type="entry name" value="Cupin_1"/>
    <property type="match status" value="1"/>
</dbReference>
<dbReference type="InParanoid" id="A0A1V8SEE2"/>
<dbReference type="Proteomes" id="UP000192596">
    <property type="component" value="Unassembled WGS sequence"/>
</dbReference>
<dbReference type="PANTHER" id="PTHR31189:SF35">
    <property type="entry name" value="12S SEED STORAGE PROTEIN CRB"/>
    <property type="match status" value="1"/>
</dbReference>
<name>A0A1V8SEE2_9PEZI</name>
<organism evidence="2 3">
    <name type="scientific">Cryoendolithus antarcticus</name>
    <dbReference type="NCBI Taxonomy" id="1507870"/>
    <lineage>
        <taxon>Eukaryota</taxon>
        <taxon>Fungi</taxon>
        <taxon>Dikarya</taxon>
        <taxon>Ascomycota</taxon>
        <taxon>Pezizomycotina</taxon>
        <taxon>Dothideomycetes</taxon>
        <taxon>Dothideomycetidae</taxon>
        <taxon>Cladosporiales</taxon>
        <taxon>Cladosporiaceae</taxon>
        <taxon>Cryoendolithus</taxon>
    </lineage>
</organism>
<feature type="domain" description="Cupin type-1" evidence="1">
    <location>
        <begin position="9"/>
        <end position="152"/>
    </location>
</feature>
<dbReference type="SUPFAM" id="SSF51182">
    <property type="entry name" value="RmlC-like cupins"/>
    <property type="match status" value="2"/>
</dbReference>
<evidence type="ECO:0000259" key="1">
    <source>
        <dbReference type="SMART" id="SM00835"/>
    </source>
</evidence>
<dbReference type="PANTHER" id="PTHR31189">
    <property type="entry name" value="OS03G0336100 PROTEIN-RELATED"/>
    <property type="match status" value="1"/>
</dbReference>
<proteinExistence type="predicted"/>
<evidence type="ECO:0000313" key="3">
    <source>
        <dbReference type="Proteomes" id="UP000192596"/>
    </source>
</evidence>
<protein>
    <recommendedName>
        <fullName evidence="1">Cupin type-1 domain-containing protein</fullName>
    </recommendedName>
</protein>
<dbReference type="Gene3D" id="2.60.120.10">
    <property type="entry name" value="Jelly Rolls"/>
    <property type="match status" value="2"/>
</dbReference>
<dbReference type="AlphaFoldDB" id="A0A1V8SEE2"/>
<reference evidence="3" key="1">
    <citation type="submission" date="2017-03" db="EMBL/GenBank/DDBJ databases">
        <title>Genomes of endolithic fungi from Antarctica.</title>
        <authorList>
            <person name="Coleine C."/>
            <person name="Masonjones S."/>
            <person name="Stajich J.E."/>
        </authorList>
    </citation>
    <scope>NUCLEOTIDE SEQUENCE [LARGE SCALE GENOMIC DNA]</scope>
    <source>
        <strain evidence="3">CCFEE 5527</strain>
    </source>
</reference>
<dbReference type="InterPro" id="IPR006045">
    <property type="entry name" value="Cupin_1"/>
</dbReference>
<comment type="caution">
    <text evidence="2">The sequence shown here is derived from an EMBL/GenBank/DDBJ whole genome shotgun (WGS) entry which is preliminary data.</text>
</comment>